<dbReference type="Proteomes" id="UP000504610">
    <property type="component" value="Chromosome 4"/>
</dbReference>
<feature type="compositionally biased region" description="Polar residues" evidence="1">
    <location>
        <begin position="23"/>
        <end position="39"/>
    </location>
</feature>
<feature type="compositionally biased region" description="Low complexity" evidence="1">
    <location>
        <begin position="1"/>
        <end position="22"/>
    </location>
</feature>
<dbReference type="AlphaFoldDB" id="A0A6J0N2X3"/>
<accession>A0A6J0N2X3</accession>
<feature type="compositionally biased region" description="Low complexity" evidence="1">
    <location>
        <begin position="40"/>
        <end position="49"/>
    </location>
</feature>
<dbReference type="RefSeq" id="XP_018478401.1">
    <property type="nucleotide sequence ID" value="XM_018622899.2"/>
</dbReference>
<gene>
    <name evidence="3" type="primary">LOC108849354</name>
</gene>
<dbReference type="KEGG" id="rsz:108849354"/>
<evidence type="ECO:0000313" key="2">
    <source>
        <dbReference type="Proteomes" id="UP000504610"/>
    </source>
</evidence>
<keyword evidence="2" id="KW-1185">Reference proteome</keyword>
<feature type="region of interest" description="Disordered" evidence="1">
    <location>
        <begin position="1"/>
        <end position="55"/>
    </location>
</feature>
<dbReference type="GeneID" id="108849354"/>
<sequence>MGLCWSSSSKSPSTTTTTPTTTGNISSGPFKSTTTETSRSNISSTSGFSAGSGGDACPKGQILPVPNLRIVYTVAAVLLRSRAEHGRSQLIVSLRDYNKRGQLCCTLRF</sequence>
<evidence type="ECO:0000313" key="3">
    <source>
        <dbReference type="RefSeq" id="XP_018478401.1"/>
    </source>
</evidence>
<keyword evidence="3" id="KW-0808">Transferase</keyword>
<reference evidence="2" key="1">
    <citation type="journal article" date="2019" name="Database">
        <title>The radish genome database (RadishGD): an integrated information resource for radish genomics.</title>
        <authorList>
            <person name="Yu H.J."/>
            <person name="Baek S."/>
            <person name="Lee Y.J."/>
            <person name="Cho A."/>
            <person name="Mun J.H."/>
        </authorList>
    </citation>
    <scope>NUCLEOTIDE SEQUENCE [LARGE SCALE GENOMIC DNA]</scope>
    <source>
        <strain evidence="2">cv. WK10039</strain>
    </source>
</reference>
<keyword evidence="3" id="KW-0418">Kinase</keyword>
<evidence type="ECO:0000256" key="1">
    <source>
        <dbReference type="SAM" id="MobiDB-lite"/>
    </source>
</evidence>
<name>A0A6J0N2X3_RAPSA</name>
<organism evidence="2 3">
    <name type="scientific">Raphanus sativus</name>
    <name type="common">Radish</name>
    <name type="synonym">Raphanus raphanistrum var. sativus</name>
    <dbReference type="NCBI Taxonomy" id="3726"/>
    <lineage>
        <taxon>Eukaryota</taxon>
        <taxon>Viridiplantae</taxon>
        <taxon>Streptophyta</taxon>
        <taxon>Embryophyta</taxon>
        <taxon>Tracheophyta</taxon>
        <taxon>Spermatophyta</taxon>
        <taxon>Magnoliopsida</taxon>
        <taxon>eudicotyledons</taxon>
        <taxon>Gunneridae</taxon>
        <taxon>Pentapetalae</taxon>
        <taxon>rosids</taxon>
        <taxon>malvids</taxon>
        <taxon>Brassicales</taxon>
        <taxon>Brassicaceae</taxon>
        <taxon>Brassiceae</taxon>
        <taxon>Raphanus</taxon>
    </lineage>
</organism>
<proteinExistence type="predicted"/>
<dbReference type="GO" id="GO:0016301">
    <property type="term" value="F:kinase activity"/>
    <property type="evidence" value="ECO:0007669"/>
    <property type="project" value="UniProtKB-KW"/>
</dbReference>
<reference evidence="3" key="2">
    <citation type="submission" date="2025-08" db="UniProtKB">
        <authorList>
            <consortium name="RefSeq"/>
        </authorList>
    </citation>
    <scope>IDENTIFICATION</scope>
    <source>
        <tissue evidence="3">Leaf</tissue>
    </source>
</reference>
<protein>
    <submittedName>
        <fullName evidence="3">Probable serine/threonine-protein kinase PIX13</fullName>
    </submittedName>
</protein>